<accession>A0A655YJG1</accession>
<dbReference type="AlphaFoldDB" id="A0A655YJG1"/>
<evidence type="ECO:0000256" key="1">
    <source>
        <dbReference type="SAM" id="Phobius"/>
    </source>
</evidence>
<keyword evidence="1" id="KW-0472">Membrane</keyword>
<dbReference type="Proteomes" id="UP000041770">
    <property type="component" value="Unassembled WGS sequence"/>
</dbReference>
<keyword evidence="1" id="KW-1133">Transmembrane helix</keyword>
<evidence type="ECO:0000313" key="2">
    <source>
        <dbReference type="EMBL" id="CSA28361.1"/>
    </source>
</evidence>
<name>A0A655YJG1_VIBCL</name>
<feature type="transmembrane region" description="Helical" evidence="1">
    <location>
        <begin position="42"/>
        <end position="60"/>
    </location>
</feature>
<dbReference type="EMBL" id="CWQY01000006">
    <property type="protein sequence ID" value="CSC41739.1"/>
    <property type="molecule type" value="Genomic_DNA"/>
</dbReference>
<evidence type="ECO:0000313" key="3">
    <source>
        <dbReference type="EMBL" id="CSC41739.1"/>
    </source>
</evidence>
<protein>
    <submittedName>
        <fullName evidence="2">Uncharacterized protein</fullName>
    </submittedName>
</protein>
<sequence>MNVCIPLSVGKTHSIAFDLYHARLCILQILILQFAIEIAFRHSFMSVVVMKLFVFCPIFMQKSLMKSWHVICIY</sequence>
<proteinExistence type="predicted"/>
<gene>
    <name evidence="2" type="ORF">ERS013165_01187</name>
    <name evidence="3" type="ORF">ERS013200_01378</name>
</gene>
<evidence type="ECO:0000313" key="5">
    <source>
        <dbReference type="Proteomes" id="UP000044806"/>
    </source>
</evidence>
<dbReference type="Proteomes" id="UP000044806">
    <property type="component" value="Unassembled WGS sequence"/>
</dbReference>
<dbReference type="EMBL" id="CWOW01000005">
    <property type="protein sequence ID" value="CSA28361.1"/>
    <property type="molecule type" value="Genomic_DNA"/>
</dbReference>
<reference evidence="4 5" key="1">
    <citation type="submission" date="2015-07" db="EMBL/GenBank/DDBJ databases">
        <authorList>
            <consortium name="Pathogen Informatics"/>
        </authorList>
    </citation>
    <scope>NUCLEOTIDE SEQUENCE [LARGE SCALE GENOMIC DNA]</scope>
    <source>
        <strain evidence="3 4">A316</strain>
        <strain evidence="2 5">A51</strain>
    </source>
</reference>
<keyword evidence="1" id="KW-0812">Transmembrane</keyword>
<evidence type="ECO:0000313" key="4">
    <source>
        <dbReference type="Proteomes" id="UP000041770"/>
    </source>
</evidence>
<organism evidence="2 5">
    <name type="scientific">Vibrio cholerae</name>
    <dbReference type="NCBI Taxonomy" id="666"/>
    <lineage>
        <taxon>Bacteria</taxon>
        <taxon>Pseudomonadati</taxon>
        <taxon>Pseudomonadota</taxon>
        <taxon>Gammaproteobacteria</taxon>
        <taxon>Vibrionales</taxon>
        <taxon>Vibrionaceae</taxon>
        <taxon>Vibrio</taxon>
    </lineage>
</organism>